<dbReference type="InterPro" id="IPR001940">
    <property type="entry name" value="Peptidase_S1C"/>
</dbReference>
<keyword evidence="4" id="KW-0677">Repeat</keyword>
<dbReference type="EMBL" id="CP036267">
    <property type="protein sequence ID" value="QDT31645.1"/>
    <property type="molecule type" value="Genomic_DNA"/>
</dbReference>
<feature type="domain" description="PDZ" evidence="9">
    <location>
        <begin position="415"/>
        <end position="468"/>
    </location>
</feature>
<evidence type="ECO:0000256" key="2">
    <source>
        <dbReference type="ARBA" id="ARBA00022670"/>
    </source>
</evidence>
<keyword evidence="2 10" id="KW-0645">Protease</keyword>
<dbReference type="SUPFAM" id="SSF50494">
    <property type="entry name" value="Trypsin-like serine proteases"/>
    <property type="match status" value="1"/>
</dbReference>
<dbReference type="NCBIfam" id="TIGR02037">
    <property type="entry name" value="degP_htrA_DO"/>
    <property type="match status" value="1"/>
</dbReference>
<feature type="binding site" evidence="8">
    <location>
        <position position="131"/>
    </location>
    <ligand>
        <name>substrate</name>
    </ligand>
</feature>
<dbReference type="Pfam" id="PF13180">
    <property type="entry name" value="PDZ_2"/>
    <property type="match status" value="2"/>
</dbReference>
<name>A0A517QJ86_9PLAN</name>
<evidence type="ECO:0000256" key="6">
    <source>
        <dbReference type="ARBA" id="ARBA00022825"/>
    </source>
</evidence>
<dbReference type="Proteomes" id="UP000315724">
    <property type="component" value="Chromosome"/>
</dbReference>
<feature type="active site" description="Charge relay system" evidence="7">
    <location>
        <position position="131"/>
    </location>
</feature>
<feature type="binding site" evidence="8">
    <location>
        <position position="161"/>
    </location>
    <ligand>
        <name>substrate</name>
    </ligand>
</feature>
<evidence type="ECO:0000259" key="9">
    <source>
        <dbReference type="PROSITE" id="PS50106"/>
    </source>
</evidence>
<dbReference type="GO" id="GO:0006508">
    <property type="term" value="P:proteolysis"/>
    <property type="evidence" value="ECO:0007669"/>
    <property type="project" value="UniProtKB-KW"/>
</dbReference>
<proteinExistence type="inferred from homology"/>
<evidence type="ECO:0000313" key="11">
    <source>
        <dbReference type="Proteomes" id="UP000315724"/>
    </source>
</evidence>
<feature type="domain" description="PDZ" evidence="9">
    <location>
        <begin position="279"/>
        <end position="356"/>
    </location>
</feature>
<feature type="active site" description="Charge relay system" evidence="7">
    <location>
        <position position="235"/>
    </location>
</feature>
<comment type="similarity">
    <text evidence="1">Belongs to the peptidase S1C family.</text>
</comment>
<keyword evidence="11" id="KW-1185">Reference proteome</keyword>
<feature type="active site" description="Charge relay system" evidence="7">
    <location>
        <position position="161"/>
    </location>
</feature>
<accession>A0A517QJ86</accession>
<dbReference type="Gene3D" id="2.40.10.120">
    <property type="match status" value="1"/>
</dbReference>
<dbReference type="InterPro" id="IPR036034">
    <property type="entry name" value="PDZ_sf"/>
</dbReference>
<dbReference type="InterPro" id="IPR009003">
    <property type="entry name" value="Peptidase_S1_PA"/>
</dbReference>
<feature type="binding site" evidence="8">
    <location>
        <position position="68"/>
    </location>
    <ligand>
        <name>substrate</name>
    </ligand>
</feature>
<evidence type="ECO:0000256" key="4">
    <source>
        <dbReference type="ARBA" id="ARBA00022737"/>
    </source>
</evidence>
<dbReference type="GO" id="GO:0004252">
    <property type="term" value="F:serine-type endopeptidase activity"/>
    <property type="evidence" value="ECO:0007669"/>
    <property type="project" value="InterPro"/>
</dbReference>
<dbReference type="KEGG" id="tpol:Mal48_08800"/>
<evidence type="ECO:0000256" key="8">
    <source>
        <dbReference type="PIRSR" id="PIRSR611782-2"/>
    </source>
</evidence>
<evidence type="ECO:0000313" key="10">
    <source>
        <dbReference type="EMBL" id="QDT31645.1"/>
    </source>
</evidence>
<dbReference type="RefSeq" id="WP_197442034.1">
    <property type="nucleotide sequence ID" value="NZ_CP036267.1"/>
</dbReference>
<dbReference type="PANTHER" id="PTHR22939:SF129">
    <property type="entry name" value="SERINE PROTEASE HTRA2, MITOCHONDRIAL"/>
    <property type="match status" value="1"/>
</dbReference>
<keyword evidence="3" id="KW-0732">Signal</keyword>
<sequence length="503" mass="53818">MSTVKNKILVLCAITVGICLGVAGVGVSQQETVSKLAPPVTHSPSDLSLAFREVSEKVLPAVVSISTETQARQLDQAGTFQSPEEEMFRRFFGDDERFKEMFKQPRRIPKRMGAGSGFIVNPSGIILTNSHVVEGADRVTVRLSDGREIEAESWNFDPRSDVAVVRIELDEELPFVALGESEAMHIGDWVLALGNPLNVGTTVTAGIISATQRAPGINEREDYIQTDAAINPGNSGGPLVNLHGEVIGINTAISSRSGGYDGIGFAIPSTMVRWVADQLIESGVVKRSYLGVQLQQISNDLREQLQVPFGQGALISDVGSDSPASKAGLQPGDIVMEFDGKKISNRDDLVDVVEKSKPGKSYQAEILRDGKRVKLKVRLEQMPSDYTPALKRGLKSSPTKSDPDNVAMDSLGIEVVELNAEISQQLGLDESDSGIVVRSVKPGSPAEEAGLSVGDVIQRVGTKPVDSIKDFGAAIENLTLSKGIVLHVKRNGGAAFVVLKSVN</sequence>
<dbReference type="SUPFAM" id="SSF50156">
    <property type="entry name" value="PDZ domain-like"/>
    <property type="match status" value="2"/>
</dbReference>
<dbReference type="PANTHER" id="PTHR22939">
    <property type="entry name" value="SERINE PROTEASE FAMILY S1C HTRA-RELATED"/>
    <property type="match status" value="1"/>
</dbReference>
<evidence type="ECO:0000256" key="3">
    <source>
        <dbReference type="ARBA" id="ARBA00022729"/>
    </source>
</evidence>
<dbReference type="Pfam" id="PF13365">
    <property type="entry name" value="Trypsin_2"/>
    <property type="match status" value="1"/>
</dbReference>
<dbReference type="InterPro" id="IPR011782">
    <property type="entry name" value="Pept_S1C_Do"/>
</dbReference>
<dbReference type="InterPro" id="IPR001478">
    <property type="entry name" value="PDZ"/>
</dbReference>
<dbReference type="PROSITE" id="PS50106">
    <property type="entry name" value="PDZ"/>
    <property type="match status" value="2"/>
</dbReference>
<keyword evidence="6" id="KW-0720">Serine protease</keyword>
<evidence type="ECO:0000256" key="5">
    <source>
        <dbReference type="ARBA" id="ARBA00022801"/>
    </source>
</evidence>
<dbReference type="SMART" id="SM00228">
    <property type="entry name" value="PDZ"/>
    <property type="match status" value="2"/>
</dbReference>
<evidence type="ECO:0000256" key="1">
    <source>
        <dbReference type="ARBA" id="ARBA00010541"/>
    </source>
</evidence>
<gene>
    <name evidence="10" type="primary">mucD_1</name>
    <name evidence="10" type="ORF">Mal48_08800</name>
</gene>
<feature type="binding site" evidence="8">
    <location>
        <begin position="233"/>
        <end position="235"/>
    </location>
    <ligand>
        <name>substrate</name>
    </ligand>
</feature>
<organism evidence="10 11">
    <name type="scientific">Thalassoglobus polymorphus</name>
    <dbReference type="NCBI Taxonomy" id="2527994"/>
    <lineage>
        <taxon>Bacteria</taxon>
        <taxon>Pseudomonadati</taxon>
        <taxon>Planctomycetota</taxon>
        <taxon>Planctomycetia</taxon>
        <taxon>Planctomycetales</taxon>
        <taxon>Planctomycetaceae</taxon>
        <taxon>Thalassoglobus</taxon>
    </lineage>
</organism>
<dbReference type="Gene3D" id="2.30.42.10">
    <property type="match status" value="2"/>
</dbReference>
<dbReference type="PRINTS" id="PR00834">
    <property type="entry name" value="PROTEASES2C"/>
</dbReference>
<protein>
    <submittedName>
        <fullName evidence="10">Putative periplasmic serine endoprotease DegP-like</fullName>
        <ecNumber evidence="10">3.4.21.107</ecNumber>
    </submittedName>
</protein>
<evidence type="ECO:0000256" key="7">
    <source>
        <dbReference type="PIRSR" id="PIRSR611782-1"/>
    </source>
</evidence>
<dbReference type="EC" id="3.4.21.107" evidence="10"/>
<reference evidence="10 11" key="1">
    <citation type="submission" date="2019-02" db="EMBL/GenBank/DDBJ databases">
        <title>Deep-cultivation of Planctomycetes and their phenomic and genomic characterization uncovers novel biology.</title>
        <authorList>
            <person name="Wiegand S."/>
            <person name="Jogler M."/>
            <person name="Boedeker C."/>
            <person name="Pinto D."/>
            <person name="Vollmers J."/>
            <person name="Rivas-Marin E."/>
            <person name="Kohn T."/>
            <person name="Peeters S.H."/>
            <person name="Heuer A."/>
            <person name="Rast P."/>
            <person name="Oberbeckmann S."/>
            <person name="Bunk B."/>
            <person name="Jeske O."/>
            <person name="Meyerdierks A."/>
            <person name="Storesund J.E."/>
            <person name="Kallscheuer N."/>
            <person name="Luecker S."/>
            <person name="Lage O.M."/>
            <person name="Pohl T."/>
            <person name="Merkel B.J."/>
            <person name="Hornburger P."/>
            <person name="Mueller R.-W."/>
            <person name="Bruemmer F."/>
            <person name="Labrenz M."/>
            <person name="Spormann A.M."/>
            <person name="Op den Camp H."/>
            <person name="Overmann J."/>
            <person name="Amann R."/>
            <person name="Jetten M.S.M."/>
            <person name="Mascher T."/>
            <person name="Medema M.H."/>
            <person name="Devos D.P."/>
            <person name="Kaster A.-K."/>
            <person name="Ovreas L."/>
            <person name="Rohde M."/>
            <person name="Galperin M.Y."/>
            <person name="Jogler C."/>
        </authorList>
    </citation>
    <scope>NUCLEOTIDE SEQUENCE [LARGE SCALE GENOMIC DNA]</scope>
    <source>
        <strain evidence="10 11">Mal48</strain>
    </source>
</reference>
<keyword evidence="5 10" id="KW-0378">Hydrolase</keyword>
<dbReference type="AlphaFoldDB" id="A0A517QJ86"/>